<accession>A0AAJ0BF40</accession>
<evidence type="ECO:0000313" key="1">
    <source>
        <dbReference type="EMBL" id="KAK1755958.1"/>
    </source>
</evidence>
<proteinExistence type="predicted"/>
<reference evidence="1" key="1">
    <citation type="submission" date="2023-06" db="EMBL/GenBank/DDBJ databases">
        <title>Genome-scale phylogeny and comparative genomics of the fungal order Sordariales.</title>
        <authorList>
            <consortium name="Lawrence Berkeley National Laboratory"/>
            <person name="Hensen N."/>
            <person name="Bonometti L."/>
            <person name="Westerberg I."/>
            <person name="Brannstrom I.O."/>
            <person name="Guillou S."/>
            <person name="Cros-Aarteil S."/>
            <person name="Calhoun S."/>
            <person name="Haridas S."/>
            <person name="Kuo A."/>
            <person name="Mondo S."/>
            <person name="Pangilinan J."/>
            <person name="Riley R."/>
            <person name="Labutti K."/>
            <person name="Andreopoulos B."/>
            <person name="Lipzen A."/>
            <person name="Chen C."/>
            <person name="Yanf M."/>
            <person name="Daum C."/>
            <person name="Ng V."/>
            <person name="Clum A."/>
            <person name="Steindorff A."/>
            <person name="Ohm R."/>
            <person name="Martin F."/>
            <person name="Silar P."/>
            <person name="Natvig D."/>
            <person name="Lalanne C."/>
            <person name="Gautier V."/>
            <person name="Ament-Velasquez S.L."/>
            <person name="Kruys A."/>
            <person name="Hutchinson M.I."/>
            <person name="Powell A.J."/>
            <person name="Barry K."/>
            <person name="Miller A.N."/>
            <person name="Grigoriev I.V."/>
            <person name="Debuchy R."/>
            <person name="Gladieux P."/>
            <person name="Thoren M.H."/>
            <person name="Johannesson H."/>
        </authorList>
    </citation>
    <scope>NUCLEOTIDE SEQUENCE</scope>
    <source>
        <strain evidence="1">PSN4</strain>
    </source>
</reference>
<gene>
    <name evidence="1" type="ORF">QBC47DRAFT_381758</name>
</gene>
<evidence type="ECO:0000313" key="2">
    <source>
        <dbReference type="Proteomes" id="UP001239445"/>
    </source>
</evidence>
<comment type="caution">
    <text evidence="1">The sequence shown here is derived from an EMBL/GenBank/DDBJ whole genome shotgun (WGS) entry which is preliminary data.</text>
</comment>
<dbReference type="EMBL" id="MU839833">
    <property type="protein sequence ID" value="KAK1755958.1"/>
    <property type="molecule type" value="Genomic_DNA"/>
</dbReference>
<keyword evidence="2" id="KW-1185">Reference proteome</keyword>
<dbReference type="Proteomes" id="UP001239445">
    <property type="component" value="Unassembled WGS sequence"/>
</dbReference>
<dbReference type="AlphaFoldDB" id="A0AAJ0BF40"/>
<sequence>MDLQWTNAHTSAAAGVCLLWRGQLIDLQLIFQPSDPALAHDRDPRRRNHIDCQSALAPLLPRPCPSPSPNRACISSAPESRVHKQVTCRQTGFRAHDGARRKHLSTQSPTLTVSLARHADHRVQESVDKVIRRALFHHGSVDLVFKTLAVGPTSHAARTAESRLCMMTGFVGRHARVESCWPRRSNLDTVALEGPLLQADLMGLSI</sequence>
<protein>
    <submittedName>
        <fullName evidence="1">Uncharacterized protein</fullName>
    </submittedName>
</protein>
<organism evidence="1 2">
    <name type="scientific">Echria macrotheca</name>
    <dbReference type="NCBI Taxonomy" id="438768"/>
    <lineage>
        <taxon>Eukaryota</taxon>
        <taxon>Fungi</taxon>
        <taxon>Dikarya</taxon>
        <taxon>Ascomycota</taxon>
        <taxon>Pezizomycotina</taxon>
        <taxon>Sordariomycetes</taxon>
        <taxon>Sordariomycetidae</taxon>
        <taxon>Sordariales</taxon>
        <taxon>Schizotheciaceae</taxon>
        <taxon>Echria</taxon>
    </lineage>
</organism>
<name>A0AAJ0BF40_9PEZI</name>